<keyword evidence="1" id="KW-0472">Membrane</keyword>
<organism evidence="2 3">
    <name type="scientific">Trichonephila clavata</name>
    <name type="common">Joro spider</name>
    <name type="synonym">Nephila clavata</name>
    <dbReference type="NCBI Taxonomy" id="2740835"/>
    <lineage>
        <taxon>Eukaryota</taxon>
        <taxon>Metazoa</taxon>
        <taxon>Ecdysozoa</taxon>
        <taxon>Arthropoda</taxon>
        <taxon>Chelicerata</taxon>
        <taxon>Arachnida</taxon>
        <taxon>Araneae</taxon>
        <taxon>Araneomorphae</taxon>
        <taxon>Entelegynae</taxon>
        <taxon>Araneoidea</taxon>
        <taxon>Nephilidae</taxon>
        <taxon>Trichonephila</taxon>
    </lineage>
</organism>
<keyword evidence="1" id="KW-0812">Transmembrane</keyword>
<evidence type="ECO:0000313" key="2">
    <source>
        <dbReference type="EMBL" id="GFQ84698.1"/>
    </source>
</evidence>
<dbReference type="EMBL" id="BMAO01002964">
    <property type="protein sequence ID" value="GFQ84698.1"/>
    <property type="molecule type" value="Genomic_DNA"/>
</dbReference>
<keyword evidence="3" id="KW-1185">Reference proteome</keyword>
<feature type="transmembrane region" description="Helical" evidence="1">
    <location>
        <begin position="775"/>
        <end position="792"/>
    </location>
</feature>
<gene>
    <name evidence="2" type="primary">AVEN_134676_1</name>
    <name evidence="2" type="ORF">TNCT_629631</name>
</gene>
<evidence type="ECO:0000313" key="3">
    <source>
        <dbReference type="Proteomes" id="UP000887116"/>
    </source>
</evidence>
<protein>
    <submittedName>
        <fullName evidence="2">Uncharacterized protein</fullName>
    </submittedName>
</protein>
<comment type="caution">
    <text evidence="2">The sequence shown here is derived from an EMBL/GenBank/DDBJ whole genome shotgun (WGS) entry which is preliminary data.</text>
</comment>
<reference evidence="2" key="1">
    <citation type="submission" date="2020-07" db="EMBL/GenBank/DDBJ databases">
        <title>Multicomponent nature underlies the extraordinary mechanical properties of spider dragline silk.</title>
        <authorList>
            <person name="Kono N."/>
            <person name="Nakamura H."/>
            <person name="Mori M."/>
            <person name="Yoshida Y."/>
            <person name="Ohtoshi R."/>
            <person name="Malay A.D."/>
            <person name="Moran D.A.P."/>
            <person name="Tomita M."/>
            <person name="Numata K."/>
            <person name="Arakawa K."/>
        </authorList>
    </citation>
    <scope>NUCLEOTIDE SEQUENCE</scope>
</reference>
<sequence length="795" mass="90372">MFNLSVAMRTLYQKQKTRKGITLGLKYFQNDSTPCSRGHVPKGKYLINGQRNPLPQTLENFIALAEKFEAANPNIGLKNELFYFLRNFVYDNIEYNSLGDIVRWEPKETKLDDLKTLWEPDENERIRTPDGTDPFTDEEKCSLFYILSHSIIREKRNSNQQRMMILNNYTRSSGRYFSLDDQYPMEIGVAAIRGTNVAVSLGRVLRGMYVGMREYRQRDVGEFPRIIEKEYNIQNKMLDPLYTLTMAEVISLSSWRPEVGSREKLAQDGFWASAPIGSDLETKDVCPMIYRLKNGTTSAYSASSLRGAADGLILGKIIYSISKDNKNAKLSQILRMYYSKGGILEKDGDLGAIWASFCNRESILYPLEQTLKDQVTLYHLLVANGNKNIDQNVDYTWKYYQEQKTSVFRTYIQALNDYCNKEYVIDKPENLPKETPLDVIAILDTSNEEEHLKRQQLILGYFAKGLDLRYSGSRMTILTDEKIPSPAASATGAVNLRPIVTDTYSSACAACAVTQISGDDTYDSAPEDEVILAIDQYLQAKKDNETSHSGVNGKVVIYFNFDNEDHQTRPTSLRARVDQNLRNLHLRHKDVTIYALGRSNELVKKYAAGDEAFVMSAVDEPEDKLASNLLDKVLSAPATLQYSNCATGKDERSAIFEDFVTPNAVQHWSMPAKYFYKSGTLKITFESVSGPLRVCHNRATFSPELQRDSCVDIATGQKKEYTHSNPCKNFDQYSCSPFNFAVLGVNITESVRKDACVNTNIEKQCRTLDQIKFKVSHIGNMIFLIFFLILNMKRN</sequence>
<dbReference type="OrthoDB" id="549017at2759"/>
<keyword evidence="1" id="KW-1133">Transmembrane helix</keyword>
<evidence type="ECO:0000256" key="1">
    <source>
        <dbReference type="SAM" id="Phobius"/>
    </source>
</evidence>
<dbReference type="Proteomes" id="UP000887116">
    <property type="component" value="Unassembled WGS sequence"/>
</dbReference>
<name>A0A8X6FN99_TRICU</name>
<dbReference type="AlphaFoldDB" id="A0A8X6FN99"/>
<proteinExistence type="predicted"/>
<accession>A0A8X6FN99</accession>